<protein>
    <recommendedName>
        <fullName evidence="1">Glycoside-hydrolase family GH114 TIM-barrel domain-containing protein</fullName>
    </recommendedName>
</protein>
<evidence type="ECO:0000259" key="1">
    <source>
        <dbReference type="Pfam" id="PF03537"/>
    </source>
</evidence>
<accession>A0A0F9I747</accession>
<dbReference type="InterPro" id="IPR016063">
    <property type="entry name" value="TM1410_Glycdase"/>
</dbReference>
<gene>
    <name evidence="2" type="ORF">LCGC14_1695510</name>
</gene>
<dbReference type="PANTHER" id="PTHR35882:SF1">
    <property type="match status" value="1"/>
</dbReference>
<dbReference type="PRINTS" id="PR01545">
    <property type="entry name" value="THEMAYE10DUF"/>
</dbReference>
<proteinExistence type="predicted"/>
<dbReference type="EMBL" id="LAZR01014894">
    <property type="protein sequence ID" value="KKM15494.1"/>
    <property type="molecule type" value="Genomic_DNA"/>
</dbReference>
<evidence type="ECO:0000313" key="2">
    <source>
        <dbReference type="EMBL" id="KKM15494.1"/>
    </source>
</evidence>
<organism evidence="2">
    <name type="scientific">marine sediment metagenome</name>
    <dbReference type="NCBI Taxonomy" id="412755"/>
    <lineage>
        <taxon>unclassified sequences</taxon>
        <taxon>metagenomes</taxon>
        <taxon>ecological metagenomes</taxon>
    </lineage>
</organism>
<dbReference type="InterPro" id="IPR016062">
    <property type="entry name" value="TM1410-rel"/>
</dbReference>
<dbReference type="SUPFAM" id="SSF51445">
    <property type="entry name" value="(Trans)glycosidases"/>
    <property type="match status" value="1"/>
</dbReference>
<feature type="domain" description="Glycoside-hydrolase family GH114 TIM-barrel" evidence="1">
    <location>
        <begin position="51"/>
        <end position="310"/>
    </location>
</feature>
<sequence>MRKKVVFIVIIIFILGGSVGSIYLISNLNNNKIYLDRVEFNINGTIIDDFAYLLQNINKETVRNSKYDLLIIDYSSDGNETGEFSYSEVNYMKSTGDKKKFLISYISIGEAENYRFYWEESWDADHDGIPDPGAPNWLDNENADWEGNYKVKFWMIGWEQIVFDYLDKIIAAGFDGIYMDIIDAYEFYQSVIPNNDWKMIDFVGNISSYVKNEVGDNFSVIVQNADELLLNSTYLEHIDGIGREDLFYFDNIPTNDNWRNEGIFNLNMVVNNNKFVLITDYPQLSSLKYDFYRTCITNGFLGYAADRELDNLKDYDLYPST</sequence>
<dbReference type="PANTHER" id="PTHR35882">
    <property type="entry name" value="PELA"/>
    <property type="match status" value="1"/>
</dbReference>
<dbReference type="AlphaFoldDB" id="A0A0F9I747"/>
<reference evidence="2" key="1">
    <citation type="journal article" date="2015" name="Nature">
        <title>Complex archaea that bridge the gap between prokaryotes and eukaryotes.</title>
        <authorList>
            <person name="Spang A."/>
            <person name="Saw J.H."/>
            <person name="Jorgensen S.L."/>
            <person name="Zaremba-Niedzwiedzka K."/>
            <person name="Martijn J."/>
            <person name="Lind A.E."/>
            <person name="van Eijk R."/>
            <person name="Schleper C."/>
            <person name="Guy L."/>
            <person name="Ettema T.J."/>
        </authorList>
    </citation>
    <scope>NUCLEOTIDE SEQUENCE</scope>
</reference>
<name>A0A0F9I747_9ZZZZ</name>
<dbReference type="InterPro" id="IPR004352">
    <property type="entry name" value="GH114_TIM-barrel"/>
</dbReference>
<dbReference type="InterPro" id="IPR013785">
    <property type="entry name" value="Aldolase_TIM"/>
</dbReference>
<dbReference type="NCBIfam" id="TIGR01370">
    <property type="entry name" value="MJ1477/TM1410 family putative glycoside hydrolase"/>
    <property type="match status" value="1"/>
</dbReference>
<dbReference type="Gene3D" id="3.20.20.70">
    <property type="entry name" value="Aldolase class I"/>
    <property type="match status" value="1"/>
</dbReference>
<dbReference type="InterPro" id="IPR017853">
    <property type="entry name" value="GH"/>
</dbReference>
<dbReference type="Pfam" id="PF03537">
    <property type="entry name" value="Glyco_hydro_114"/>
    <property type="match status" value="1"/>
</dbReference>
<comment type="caution">
    <text evidence="2">The sequence shown here is derived from an EMBL/GenBank/DDBJ whole genome shotgun (WGS) entry which is preliminary data.</text>
</comment>